<evidence type="ECO:0000313" key="2">
    <source>
        <dbReference type="EMBL" id="MFB5192724.1"/>
    </source>
</evidence>
<organism evidence="2 3">
    <name type="scientific">Alicyclobacillus fastidiosus</name>
    <dbReference type="NCBI Taxonomy" id="392011"/>
    <lineage>
        <taxon>Bacteria</taxon>
        <taxon>Bacillati</taxon>
        <taxon>Bacillota</taxon>
        <taxon>Bacilli</taxon>
        <taxon>Bacillales</taxon>
        <taxon>Alicyclobacillaceae</taxon>
        <taxon>Alicyclobacillus</taxon>
    </lineage>
</organism>
<accession>A0ABV5AKD2</accession>
<evidence type="ECO:0000259" key="1">
    <source>
        <dbReference type="SMART" id="SM00849"/>
    </source>
</evidence>
<dbReference type="EMBL" id="JBDXSU010000027">
    <property type="protein sequence ID" value="MFB5192724.1"/>
    <property type="molecule type" value="Genomic_DNA"/>
</dbReference>
<gene>
    <name evidence="2" type="ORF">KKP3000_001933</name>
</gene>
<keyword evidence="3" id="KW-1185">Reference proteome</keyword>
<dbReference type="RefSeq" id="WP_275473428.1">
    <property type="nucleotide sequence ID" value="NZ_CP162940.1"/>
</dbReference>
<dbReference type="SUPFAM" id="SSF56281">
    <property type="entry name" value="Metallo-hydrolase/oxidoreductase"/>
    <property type="match status" value="1"/>
</dbReference>
<protein>
    <submittedName>
        <fullName evidence="2">MBL fold metallo-hydrolase</fullName>
    </submittedName>
</protein>
<dbReference type="Pfam" id="PF00753">
    <property type="entry name" value="Lactamase_B"/>
    <property type="match status" value="1"/>
</dbReference>
<dbReference type="Proteomes" id="UP001579974">
    <property type="component" value="Unassembled WGS sequence"/>
</dbReference>
<dbReference type="SMART" id="SM00849">
    <property type="entry name" value="Lactamase_B"/>
    <property type="match status" value="1"/>
</dbReference>
<feature type="domain" description="Metallo-beta-lactamase" evidence="1">
    <location>
        <begin position="23"/>
        <end position="218"/>
    </location>
</feature>
<dbReference type="InterPro" id="IPR036866">
    <property type="entry name" value="RibonucZ/Hydroxyglut_hydro"/>
</dbReference>
<dbReference type="PANTHER" id="PTHR42951:SF4">
    <property type="entry name" value="ACYL-COENZYME A THIOESTERASE MBLAC2"/>
    <property type="match status" value="1"/>
</dbReference>
<comment type="caution">
    <text evidence="2">The sequence shown here is derived from an EMBL/GenBank/DDBJ whole genome shotgun (WGS) entry which is preliminary data.</text>
</comment>
<proteinExistence type="predicted"/>
<sequence length="283" mass="32413">MQNLIRFSEHILFLEPSHETDRPLLAAIVGSERTLLIDAGNSLRHANLFLNHLKTFNIQGDWLAITHHDWDHVFGLSEFKIPVIAHYSTRDEIKKLQCLSWADEALEQRVRDKTQTSFSAINIKKELGNERDVVIPLPNITYMVQMSMDLGGVSCLIEHVGGDHAYDSSVVYIPEEKVLFVGDAMYANTKTWSYTTENTLKLIHKLEKYDLEVCFLSHQEKPLTKAEYLHELNVLRDIAVLTEKFKGDRKSISEELANRLARSLSEDEIETIDFFLNGFHGAT</sequence>
<dbReference type="PANTHER" id="PTHR42951">
    <property type="entry name" value="METALLO-BETA-LACTAMASE DOMAIN-CONTAINING"/>
    <property type="match status" value="1"/>
</dbReference>
<dbReference type="InterPro" id="IPR001279">
    <property type="entry name" value="Metallo-B-lactamas"/>
</dbReference>
<dbReference type="Gene3D" id="3.60.15.10">
    <property type="entry name" value="Ribonuclease Z/Hydroxyacylglutathione hydrolase-like"/>
    <property type="match status" value="1"/>
</dbReference>
<name>A0ABV5AKD2_9BACL</name>
<reference evidence="2 3" key="1">
    <citation type="journal article" date="2024" name="Int. J. Mol. Sci.">
        <title>Exploration of Alicyclobacillus spp. Genome in Search of Antibiotic Resistance.</title>
        <authorList>
            <person name="Bucka-Kolendo J."/>
            <person name="Kiousi D.E."/>
            <person name="Dekowska A."/>
            <person name="Mikolajczuk-Szczyrba A."/>
            <person name="Karadedos D.M."/>
            <person name="Michael P."/>
            <person name="Galanis A."/>
            <person name="Sokolowska B."/>
        </authorList>
    </citation>
    <scope>NUCLEOTIDE SEQUENCE [LARGE SCALE GENOMIC DNA]</scope>
    <source>
        <strain evidence="2 3">KKP 3000</strain>
    </source>
</reference>
<dbReference type="InterPro" id="IPR050855">
    <property type="entry name" value="NDM-1-like"/>
</dbReference>
<evidence type="ECO:0000313" key="3">
    <source>
        <dbReference type="Proteomes" id="UP001579974"/>
    </source>
</evidence>